<evidence type="ECO:0000313" key="2">
    <source>
        <dbReference type="Proteomes" id="UP001057402"/>
    </source>
</evidence>
<proteinExistence type="predicted"/>
<sequence length="344" mass="39084">MGPPHAKMWNWKHVIGAIKDKNSLWLMTVSRRSACCNPDLEAAVIKATSHDETRMDYKNAKRVYAWIRTSPAFNLKALIWSLSYRMDRTRSWVVAIKGLMLLHGVFCCKIPVLEMIGRLPFDLSNFHDSHSSANKTWGYNEFVRAYFTFLDQKSMLLCSHGDPKGGMVLTESSKDRPIMGDIQMLLKSLALLDSLLQIRPQMECVKRACLIREVMDCIIIEIFDVYSKVCSCIAGLLSKIYMANCAEATMALSLLRRANVQGDELSKYFEHCQIIGVLNVSEFLKVERIPEEDIQEVERIVVEITSDRKNGEMEKAIVPVAEKAIMPAAQSMALMTVITEFSRM</sequence>
<gene>
    <name evidence="1" type="ORF">MLD38_003842</name>
</gene>
<evidence type="ECO:0000313" key="1">
    <source>
        <dbReference type="EMBL" id="KAI4385852.1"/>
    </source>
</evidence>
<accession>A0ACB9SCC5</accession>
<name>A0ACB9SCC5_9MYRT</name>
<organism evidence="1 2">
    <name type="scientific">Melastoma candidum</name>
    <dbReference type="NCBI Taxonomy" id="119954"/>
    <lineage>
        <taxon>Eukaryota</taxon>
        <taxon>Viridiplantae</taxon>
        <taxon>Streptophyta</taxon>
        <taxon>Embryophyta</taxon>
        <taxon>Tracheophyta</taxon>
        <taxon>Spermatophyta</taxon>
        <taxon>Magnoliopsida</taxon>
        <taxon>eudicotyledons</taxon>
        <taxon>Gunneridae</taxon>
        <taxon>Pentapetalae</taxon>
        <taxon>rosids</taxon>
        <taxon>malvids</taxon>
        <taxon>Myrtales</taxon>
        <taxon>Melastomataceae</taxon>
        <taxon>Melastomatoideae</taxon>
        <taxon>Melastomateae</taxon>
        <taxon>Melastoma</taxon>
    </lineage>
</organism>
<protein>
    <submittedName>
        <fullName evidence="1">Uncharacterized protein</fullName>
    </submittedName>
</protein>
<dbReference type="EMBL" id="CM042881">
    <property type="protein sequence ID" value="KAI4385852.1"/>
    <property type="molecule type" value="Genomic_DNA"/>
</dbReference>
<comment type="caution">
    <text evidence="1">The sequence shown here is derived from an EMBL/GenBank/DDBJ whole genome shotgun (WGS) entry which is preliminary data.</text>
</comment>
<keyword evidence="2" id="KW-1185">Reference proteome</keyword>
<reference evidence="2" key="1">
    <citation type="journal article" date="2023" name="Front. Plant Sci.">
        <title>Chromosomal-level genome assembly of Melastoma candidum provides insights into trichome evolution.</title>
        <authorList>
            <person name="Zhong Y."/>
            <person name="Wu W."/>
            <person name="Sun C."/>
            <person name="Zou P."/>
            <person name="Liu Y."/>
            <person name="Dai S."/>
            <person name="Zhou R."/>
        </authorList>
    </citation>
    <scope>NUCLEOTIDE SEQUENCE [LARGE SCALE GENOMIC DNA]</scope>
</reference>
<dbReference type="Proteomes" id="UP001057402">
    <property type="component" value="Chromosome 2"/>
</dbReference>